<dbReference type="AlphaFoldDB" id="A0A427ACD3"/>
<sequence>MEHRVEAQSFPLTKVKDINSHKGNSGSCCSMGLHSDGADSSCIVPKTKGALRHMHLILEMYLTGELSGDCANRGIEAQDPNNGAPILANLMAEEVLCDREEKGRRGEEKEEKGGKKKRKGEEEKEEKGKKGLQLWQLLLLGKKKGKEEEEGRGIREEEKGEKWKKGLQLWQLRLGKEEGGREEEKRRREEE</sequence>
<gene>
    <name evidence="2" type="ORF">B296_00012827</name>
</gene>
<proteinExistence type="predicted"/>
<evidence type="ECO:0000313" key="3">
    <source>
        <dbReference type="Proteomes" id="UP000287651"/>
    </source>
</evidence>
<dbReference type="EMBL" id="AMZH03002940">
    <property type="protein sequence ID" value="RRT73908.1"/>
    <property type="molecule type" value="Genomic_DNA"/>
</dbReference>
<name>A0A427ACD3_ENSVE</name>
<evidence type="ECO:0000313" key="2">
    <source>
        <dbReference type="EMBL" id="RRT73908.1"/>
    </source>
</evidence>
<organism evidence="2 3">
    <name type="scientific">Ensete ventricosum</name>
    <name type="common">Abyssinian banana</name>
    <name type="synonym">Musa ensete</name>
    <dbReference type="NCBI Taxonomy" id="4639"/>
    <lineage>
        <taxon>Eukaryota</taxon>
        <taxon>Viridiplantae</taxon>
        <taxon>Streptophyta</taxon>
        <taxon>Embryophyta</taxon>
        <taxon>Tracheophyta</taxon>
        <taxon>Spermatophyta</taxon>
        <taxon>Magnoliopsida</taxon>
        <taxon>Liliopsida</taxon>
        <taxon>Zingiberales</taxon>
        <taxon>Musaceae</taxon>
        <taxon>Ensete</taxon>
    </lineage>
</organism>
<feature type="region of interest" description="Disordered" evidence="1">
    <location>
        <begin position="100"/>
        <end position="130"/>
    </location>
</feature>
<dbReference type="Proteomes" id="UP000287651">
    <property type="component" value="Unassembled WGS sequence"/>
</dbReference>
<comment type="caution">
    <text evidence="2">The sequence shown here is derived from an EMBL/GenBank/DDBJ whole genome shotgun (WGS) entry which is preliminary data.</text>
</comment>
<evidence type="ECO:0000256" key="1">
    <source>
        <dbReference type="SAM" id="MobiDB-lite"/>
    </source>
</evidence>
<protein>
    <submittedName>
        <fullName evidence="2">Uncharacterized protein</fullName>
    </submittedName>
</protein>
<feature type="compositionally biased region" description="Basic and acidic residues" evidence="1">
    <location>
        <begin position="145"/>
        <end position="163"/>
    </location>
</feature>
<feature type="compositionally biased region" description="Basic and acidic residues" evidence="1">
    <location>
        <begin position="100"/>
        <end position="129"/>
    </location>
</feature>
<accession>A0A427ACD3</accession>
<reference evidence="2 3" key="1">
    <citation type="journal article" date="2014" name="Agronomy (Basel)">
        <title>A Draft Genome Sequence for Ensete ventricosum, the Drought-Tolerant Tree Against Hunger.</title>
        <authorList>
            <person name="Harrison J."/>
            <person name="Moore K.A."/>
            <person name="Paszkiewicz K."/>
            <person name="Jones T."/>
            <person name="Grant M."/>
            <person name="Ambacheew D."/>
            <person name="Muzemil S."/>
            <person name="Studholme D.J."/>
        </authorList>
    </citation>
    <scope>NUCLEOTIDE SEQUENCE [LARGE SCALE GENOMIC DNA]</scope>
</reference>
<feature type="region of interest" description="Disordered" evidence="1">
    <location>
        <begin position="143"/>
        <end position="163"/>
    </location>
</feature>